<evidence type="ECO:0000313" key="3">
    <source>
        <dbReference type="EMBL" id="KAH0564608.1"/>
    </source>
</evidence>
<feature type="binding site" evidence="1">
    <location>
        <position position="398"/>
    </location>
    <ligand>
        <name>Zn(2+)</name>
        <dbReference type="ChEBI" id="CHEBI:29105"/>
        <note>catalytic</note>
    </ligand>
</feature>
<feature type="active site" evidence="1">
    <location>
        <position position="389"/>
    </location>
</feature>
<keyword evidence="4" id="KW-1185">Reference proteome</keyword>
<organism evidence="3 4">
    <name type="scientific">Cotesia glomerata</name>
    <name type="common">Lepidopteran parasitic wasp</name>
    <name type="synonym">Apanteles glomeratus</name>
    <dbReference type="NCBI Taxonomy" id="32391"/>
    <lineage>
        <taxon>Eukaryota</taxon>
        <taxon>Metazoa</taxon>
        <taxon>Ecdysozoa</taxon>
        <taxon>Arthropoda</taxon>
        <taxon>Hexapoda</taxon>
        <taxon>Insecta</taxon>
        <taxon>Pterygota</taxon>
        <taxon>Neoptera</taxon>
        <taxon>Endopterygota</taxon>
        <taxon>Hymenoptera</taxon>
        <taxon>Apocrita</taxon>
        <taxon>Ichneumonoidea</taxon>
        <taxon>Braconidae</taxon>
        <taxon>Microgastrinae</taxon>
        <taxon>Cotesia</taxon>
    </lineage>
</organism>
<evidence type="ECO:0000313" key="4">
    <source>
        <dbReference type="Proteomes" id="UP000826195"/>
    </source>
</evidence>
<gene>
    <name evidence="3" type="ORF">KQX54_013065</name>
</gene>
<comment type="caution">
    <text evidence="1">Lacks conserved residue(s) required for the propagation of feature annotation.</text>
</comment>
<feature type="domain" description="Peptidase M12B" evidence="2">
    <location>
        <begin position="227"/>
        <end position="448"/>
    </location>
</feature>
<protein>
    <recommendedName>
        <fullName evidence="2">Peptidase M12B domain-containing protein</fullName>
    </recommendedName>
</protein>
<comment type="caution">
    <text evidence="3">The sequence shown here is derived from an EMBL/GenBank/DDBJ whole genome shotgun (WGS) entry which is preliminary data.</text>
</comment>
<keyword evidence="1" id="KW-0862">Zinc</keyword>
<evidence type="ECO:0000259" key="2">
    <source>
        <dbReference type="PROSITE" id="PS50215"/>
    </source>
</evidence>
<proteinExistence type="predicted"/>
<dbReference type="Gene3D" id="3.40.390.10">
    <property type="entry name" value="Collagenase (Catalytic Domain)"/>
    <property type="match status" value="1"/>
</dbReference>
<dbReference type="GO" id="GO:0046872">
    <property type="term" value="F:metal ion binding"/>
    <property type="evidence" value="ECO:0007669"/>
    <property type="project" value="UniProtKB-KW"/>
</dbReference>
<sequence>MFTLDQEYIMALEVFESYFLKATRSSFDLPLGPFSTKVTTTWIFFYTMAFVLAKSFNNSIPLDQQIQQFIDHECQEKCDVSKIEWPHVRKRSIDSKILLSIMIFGKSVILNLVPSKNLLVGSNTPVYYLDTQYDFLRIKVKTHIFREEQWELYEDEKEFTSIYVKIYPDGSRRIQFGYVGSELYTIEPVSENFPDSEGSYYLARAYNRIHNITEALIKSWQSISEVVYPELLLIIDNQVYAKYNENQNLFPYLLTFWNVVNLLFRPLRDPRIETSIAGIMIAQDEKVIHYMSGNQYEYKKKNYVCYEEMALTVSKYLYSRQDIIPQDTYDIFFVLTTKPDDNSDDSEFIHGLSIFGGACHIDTSTKELNRAIVMYESNHVTDINVAVHELAHSLNVQHNEDVDISCVFPDTIMSTDLENLSRNWSKCSIDTLRNISRNRKFSCLYNTPNFINPLIDDEQGITRSPNGKWLEFRAVISKEMRELIDPKEFNSNKAIEVSFENNKIVIQLIKKSLSTLRNVSRQYNFIRIVPDDEKIIIDLKSINLMKNINIFYQNKSIHVYQDADEELGGRKNLPTLPPLHISANSEDLITIKTHDLDFNKLIEVFYEDNKLVVTQNIKMMEDEFFSGNDVIDLNKNYVVSDDFKVYIRPFQLNSDQVIRIYHNNTSIYISLSDIGNMND</sequence>
<dbReference type="SUPFAM" id="SSF55486">
    <property type="entry name" value="Metalloproteases ('zincins'), catalytic domain"/>
    <property type="match status" value="1"/>
</dbReference>
<evidence type="ECO:0000256" key="1">
    <source>
        <dbReference type="PROSITE-ProRule" id="PRU00276"/>
    </source>
</evidence>
<accession>A0AAV7J1D8</accession>
<dbReference type="GO" id="GO:0004222">
    <property type="term" value="F:metalloendopeptidase activity"/>
    <property type="evidence" value="ECO:0007669"/>
    <property type="project" value="InterPro"/>
</dbReference>
<dbReference type="Proteomes" id="UP000826195">
    <property type="component" value="Unassembled WGS sequence"/>
</dbReference>
<feature type="binding site" evidence="1">
    <location>
        <position position="388"/>
    </location>
    <ligand>
        <name>Zn(2+)</name>
        <dbReference type="ChEBI" id="CHEBI:29105"/>
        <note>catalytic</note>
    </ligand>
</feature>
<dbReference type="InterPro" id="IPR024079">
    <property type="entry name" value="MetalloPept_cat_dom_sf"/>
</dbReference>
<dbReference type="EMBL" id="JAHXZJ010000002">
    <property type="protein sequence ID" value="KAH0564608.1"/>
    <property type="molecule type" value="Genomic_DNA"/>
</dbReference>
<dbReference type="Pfam" id="PF01421">
    <property type="entry name" value="Reprolysin"/>
    <property type="match status" value="1"/>
</dbReference>
<keyword evidence="1" id="KW-0479">Metal-binding</keyword>
<name>A0AAV7J1D8_COTGL</name>
<dbReference type="PANTHER" id="PTHR11905:SF249">
    <property type="entry name" value="SOL NARAE, ISOFORM C"/>
    <property type="match status" value="1"/>
</dbReference>
<dbReference type="PROSITE" id="PS50215">
    <property type="entry name" value="ADAM_MEPRO"/>
    <property type="match status" value="1"/>
</dbReference>
<feature type="binding site" evidence="1">
    <location>
        <position position="392"/>
    </location>
    <ligand>
        <name>Zn(2+)</name>
        <dbReference type="ChEBI" id="CHEBI:29105"/>
        <note>catalytic</note>
    </ligand>
</feature>
<reference evidence="3 4" key="1">
    <citation type="journal article" date="2021" name="J. Hered.">
        <title>A chromosome-level genome assembly of the parasitoid wasp, Cotesia glomerata (Hymenoptera: Braconidae).</title>
        <authorList>
            <person name="Pinto B.J."/>
            <person name="Weis J.J."/>
            <person name="Gamble T."/>
            <person name="Ode P.J."/>
            <person name="Paul R."/>
            <person name="Zaspel J.M."/>
        </authorList>
    </citation>
    <scope>NUCLEOTIDE SEQUENCE [LARGE SCALE GENOMIC DNA]</scope>
    <source>
        <strain evidence="3">CgM1</strain>
    </source>
</reference>
<dbReference type="GO" id="GO:0006509">
    <property type="term" value="P:membrane protein ectodomain proteolysis"/>
    <property type="evidence" value="ECO:0007669"/>
    <property type="project" value="TreeGrafter"/>
</dbReference>
<dbReference type="InterPro" id="IPR001590">
    <property type="entry name" value="Peptidase_M12B"/>
</dbReference>
<dbReference type="PANTHER" id="PTHR11905">
    <property type="entry name" value="ADAM A DISINTEGRIN AND METALLOPROTEASE DOMAIN"/>
    <property type="match status" value="1"/>
</dbReference>
<dbReference type="AlphaFoldDB" id="A0AAV7J1D8"/>